<accession>A0A1G7URI3</accession>
<sequence length="87" mass="9339">MISGIQIRAGRALLGWDQAKLAEMAGVSIITVKRLEAAGEEIHAHFATIIKVTTAFESAGVLFLSEEGGLGYGVRLRRDTESRNPKG</sequence>
<evidence type="ECO:0000313" key="1">
    <source>
        <dbReference type="EMBL" id="SDG49310.1"/>
    </source>
</evidence>
<protein>
    <submittedName>
        <fullName evidence="1">Helix-turn-helix</fullName>
    </submittedName>
</protein>
<reference evidence="1 2" key="1">
    <citation type="submission" date="2016-10" db="EMBL/GenBank/DDBJ databases">
        <authorList>
            <person name="de Groot N.N."/>
        </authorList>
    </citation>
    <scope>NUCLEOTIDE SEQUENCE [LARGE SCALE GENOMIC DNA]</scope>
    <source>
        <strain evidence="1 2">LMG 2247</strain>
    </source>
</reference>
<dbReference type="EMBL" id="FNCJ01000003">
    <property type="protein sequence ID" value="SDG49310.1"/>
    <property type="molecule type" value="Genomic_DNA"/>
</dbReference>
<name>A0A1G7URI3_9BURK</name>
<dbReference type="AlphaFoldDB" id="A0A1G7URI3"/>
<gene>
    <name evidence="1" type="ORF">SAMN05216466_103543</name>
</gene>
<evidence type="ECO:0000313" key="2">
    <source>
        <dbReference type="Proteomes" id="UP000199706"/>
    </source>
</evidence>
<dbReference type="SUPFAM" id="SSF47413">
    <property type="entry name" value="lambda repressor-like DNA-binding domains"/>
    <property type="match status" value="1"/>
</dbReference>
<dbReference type="Proteomes" id="UP000199706">
    <property type="component" value="Unassembled WGS sequence"/>
</dbReference>
<dbReference type="GO" id="GO:0003677">
    <property type="term" value="F:DNA binding"/>
    <property type="evidence" value="ECO:0007669"/>
    <property type="project" value="InterPro"/>
</dbReference>
<organism evidence="1 2">
    <name type="scientific">Paraburkholderia phenazinium</name>
    <dbReference type="NCBI Taxonomy" id="60549"/>
    <lineage>
        <taxon>Bacteria</taxon>
        <taxon>Pseudomonadati</taxon>
        <taxon>Pseudomonadota</taxon>
        <taxon>Betaproteobacteria</taxon>
        <taxon>Burkholderiales</taxon>
        <taxon>Burkholderiaceae</taxon>
        <taxon>Paraburkholderia</taxon>
    </lineage>
</organism>
<proteinExistence type="predicted"/>
<dbReference type="InterPro" id="IPR010982">
    <property type="entry name" value="Lambda_DNA-bd_dom_sf"/>
</dbReference>
<dbReference type="Gene3D" id="1.10.260.40">
    <property type="entry name" value="lambda repressor-like DNA-binding domains"/>
    <property type="match status" value="1"/>
</dbReference>